<name>A0A1G1ZGA5_9BACT</name>
<dbReference type="InterPro" id="IPR055170">
    <property type="entry name" value="GFO_IDH_MocA-like_dom"/>
</dbReference>
<evidence type="ECO:0000313" key="4">
    <source>
        <dbReference type="Proteomes" id="UP000177960"/>
    </source>
</evidence>
<dbReference type="Pfam" id="PF22725">
    <property type="entry name" value="GFO_IDH_MocA_C3"/>
    <property type="match status" value="1"/>
</dbReference>
<evidence type="ECO:0000259" key="1">
    <source>
        <dbReference type="Pfam" id="PF01408"/>
    </source>
</evidence>
<dbReference type="PANTHER" id="PTHR43377">
    <property type="entry name" value="BILIVERDIN REDUCTASE A"/>
    <property type="match status" value="1"/>
</dbReference>
<proteinExistence type="predicted"/>
<dbReference type="InterPro" id="IPR051450">
    <property type="entry name" value="Gfo/Idh/MocA_Oxidoreductases"/>
</dbReference>
<dbReference type="InterPro" id="IPR000683">
    <property type="entry name" value="Gfo/Idh/MocA-like_OxRdtase_N"/>
</dbReference>
<organism evidence="3 4">
    <name type="scientific">Candidatus Harrisonbacteria bacterium RIFCSPHIGHO2_02_FULL_42_16</name>
    <dbReference type="NCBI Taxonomy" id="1798404"/>
    <lineage>
        <taxon>Bacteria</taxon>
        <taxon>Candidatus Harrisoniibacteriota</taxon>
    </lineage>
</organism>
<dbReference type="InterPro" id="IPR036291">
    <property type="entry name" value="NAD(P)-bd_dom_sf"/>
</dbReference>
<dbReference type="Gene3D" id="3.30.360.10">
    <property type="entry name" value="Dihydrodipicolinate Reductase, domain 2"/>
    <property type="match status" value="1"/>
</dbReference>
<dbReference type="AlphaFoldDB" id="A0A1G1ZGA5"/>
<dbReference type="SUPFAM" id="SSF51735">
    <property type="entry name" value="NAD(P)-binding Rossmann-fold domains"/>
    <property type="match status" value="1"/>
</dbReference>
<comment type="caution">
    <text evidence="3">The sequence shown here is derived from an EMBL/GenBank/DDBJ whole genome shotgun (WGS) entry which is preliminary data.</text>
</comment>
<sequence length="341" mass="39513">MNKNSHLRFFIVGLGSMGKRRIRNLYANSEKDIVGFDIRPDRNKEAQEKYGIKVVENFKDVLPENFDVLIISTPPEAHGDYIRFAIKHKKHFFVEHPVFDDGYQDIFAEKRRKDSMIVMAPSCTMLFYQPVKMIKKILDDGKIGKILAFQYHMGQYLPDWHPWEDYRDVYFSKKETSACREMLPFELIWLNSVMDSRVAEIAGTITKVSNLDMDADDIALANVKYENGIFGNIIIDVISRKPFRTLRVLGSDGILDWEKFSHSIVVYDAKTKQSETTTIPQGHLEPGYVNPEEQYIEEIKAFLDTIAGKGKYPHSFEENLHNLKTLYALEKAYKSKTYQSV</sequence>
<gene>
    <name evidence="3" type="ORF">A3B92_01680</name>
</gene>
<dbReference type="Pfam" id="PF01408">
    <property type="entry name" value="GFO_IDH_MocA"/>
    <property type="match status" value="1"/>
</dbReference>
<protein>
    <recommendedName>
        <fullName evidence="5">Gfo/Idh/MocA-like oxidoreductase N-terminal domain-containing protein</fullName>
    </recommendedName>
</protein>
<dbReference type="PANTHER" id="PTHR43377:SF1">
    <property type="entry name" value="BILIVERDIN REDUCTASE A"/>
    <property type="match status" value="1"/>
</dbReference>
<dbReference type="SUPFAM" id="SSF55347">
    <property type="entry name" value="Glyceraldehyde-3-phosphate dehydrogenase-like, C-terminal domain"/>
    <property type="match status" value="1"/>
</dbReference>
<dbReference type="STRING" id="1798404.A3B92_01680"/>
<evidence type="ECO:0000259" key="2">
    <source>
        <dbReference type="Pfam" id="PF22725"/>
    </source>
</evidence>
<feature type="domain" description="Gfo/Idh/MocA-like oxidoreductase N-terminal" evidence="1">
    <location>
        <begin position="7"/>
        <end position="100"/>
    </location>
</feature>
<reference evidence="3 4" key="1">
    <citation type="journal article" date="2016" name="Nat. Commun.">
        <title>Thousands of microbial genomes shed light on interconnected biogeochemical processes in an aquifer system.</title>
        <authorList>
            <person name="Anantharaman K."/>
            <person name="Brown C.T."/>
            <person name="Hug L.A."/>
            <person name="Sharon I."/>
            <person name="Castelle C.J."/>
            <person name="Probst A.J."/>
            <person name="Thomas B.C."/>
            <person name="Singh A."/>
            <person name="Wilkins M.J."/>
            <person name="Karaoz U."/>
            <person name="Brodie E.L."/>
            <person name="Williams K.H."/>
            <person name="Hubbard S.S."/>
            <person name="Banfield J.F."/>
        </authorList>
    </citation>
    <scope>NUCLEOTIDE SEQUENCE [LARGE SCALE GENOMIC DNA]</scope>
</reference>
<dbReference type="Gene3D" id="3.40.50.720">
    <property type="entry name" value="NAD(P)-binding Rossmann-like Domain"/>
    <property type="match status" value="1"/>
</dbReference>
<accession>A0A1G1ZGA5</accession>
<dbReference type="Proteomes" id="UP000177960">
    <property type="component" value="Unassembled WGS sequence"/>
</dbReference>
<feature type="domain" description="GFO/IDH/MocA-like oxidoreductase" evidence="2">
    <location>
        <begin position="132"/>
        <end position="255"/>
    </location>
</feature>
<dbReference type="GO" id="GO:0000166">
    <property type="term" value="F:nucleotide binding"/>
    <property type="evidence" value="ECO:0007669"/>
    <property type="project" value="InterPro"/>
</dbReference>
<evidence type="ECO:0008006" key="5">
    <source>
        <dbReference type="Google" id="ProtNLM"/>
    </source>
</evidence>
<dbReference type="EMBL" id="MHJG01000021">
    <property type="protein sequence ID" value="OGY63545.1"/>
    <property type="molecule type" value="Genomic_DNA"/>
</dbReference>
<evidence type="ECO:0000313" key="3">
    <source>
        <dbReference type="EMBL" id="OGY63545.1"/>
    </source>
</evidence>